<evidence type="ECO:0000313" key="3">
    <source>
        <dbReference type="Proteomes" id="UP000770717"/>
    </source>
</evidence>
<keyword evidence="1" id="KW-0812">Transmembrane</keyword>
<accession>A0A8J6K0C8</accession>
<organism evidence="2 3">
    <name type="scientific">Eleutherodactylus coqui</name>
    <name type="common">Puerto Rican coqui</name>
    <dbReference type="NCBI Taxonomy" id="57060"/>
    <lineage>
        <taxon>Eukaryota</taxon>
        <taxon>Metazoa</taxon>
        <taxon>Chordata</taxon>
        <taxon>Craniata</taxon>
        <taxon>Vertebrata</taxon>
        <taxon>Euteleostomi</taxon>
        <taxon>Amphibia</taxon>
        <taxon>Batrachia</taxon>
        <taxon>Anura</taxon>
        <taxon>Neobatrachia</taxon>
        <taxon>Hyloidea</taxon>
        <taxon>Eleutherodactylidae</taxon>
        <taxon>Eleutherodactylinae</taxon>
        <taxon>Eleutherodactylus</taxon>
        <taxon>Eleutherodactylus</taxon>
    </lineage>
</organism>
<keyword evidence="1" id="KW-1133">Transmembrane helix</keyword>
<dbReference type="Proteomes" id="UP000770717">
    <property type="component" value="Unassembled WGS sequence"/>
</dbReference>
<sequence>MVSSALHVMCMYVGEAAILYFLDTTLLARSSKTRTFTNVKNEEFDSLKPGKQLVQMRTYSWLVQSTQWPLPCLTVQRKKNGYQQKK</sequence>
<evidence type="ECO:0000313" key="2">
    <source>
        <dbReference type="EMBL" id="KAG9474125.1"/>
    </source>
</evidence>
<dbReference type="EMBL" id="WNTK01000013">
    <property type="protein sequence ID" value="KAG9474125.1"/>
    <property type="molecule type" value="Genomic_DNA"/>
</dbReference>
<feature type="transmembrane region" description="Helical" evidence="1">
    <location>
        <begin position="6"/>
        <end position="28"/>
    </location>
</feature>
<comment type="caution">
    <text evidence="2">The sequence shown here is derived from an EMBL/GenBank/DDBJ whole genome shotgun (WGS) entry which is preliminary data.</text>
</comment>
<keyword evidence="3" id="KW-1185">Reference proteome</keyword>
<gene>
    <name evidence="2" type="ORF">GDO78_004435</name>
</gene>
<evidence type="ECO:0000256" key="1">
    <source>
        <dbReference type="SAM" id="Phobius"/>
    </source>
</evidence>
<protein>
    <submittedName>
        <fullName evidence="2">Uncharacterized protein</fullName>
    </submittedName>
</protein>
<proteinExistence type="predicted"/>
<name>A0A8J6K0C8_ELECQ</name>
<reference evidence="2" key="1">
    <citation type="thesis" date="2020" institute="ProQuest LLC" country="789 East Eisenhower Parkway, Ann Arbor, MI, USA">
        <title>Comparative Genomics and Chromosome Evolution.</title>
        <authorList>
            <person name="Mudd A.B."/>
        </authorList>
    </citation>
    <scope>NUCLEOTIDE SEQUENCE</scope>
    <source>
        <strain evidence="2">HN-11 Male</strain>
        <tissue evidence="2">Kidney and liver</tissue>
    </source>
</reference>
<keyword evidence="1" id="KW-0472">Membrane</keyword>
<dbReference type="AlphaFoldDB" id="A0A8J6K0C8"/>